<dbReference type="GO" id="GO:0005886">
    <property type="term" value="C:plasma membrane"/>
    <property type="evidence" value="ECO:0007669"/>
    <property type="project" value="UniProtKB-SubCell"/>
</dbReference>
<dbReference type="GO" id="GO:0051301">
    <property type="term" value="P:cell division"/>
    <property type="evidence" value="ECO:0007669"/>
    <property type="project" value="UniProtKB-KW"/>
</dbReference>
<dbReference type="EMBL" id="VSSQ01106332">
    <property type="protein sequence ID" value="MPN46025.1"/>
    <property type="molecule type" value="Genomic_DNA"/>
</dbReference>
<name>A0A645I3Z9_9ZZZZ</name>
<evidence type="ECO:0000256" key="6">
    <source>
        <dbReference type="SAM" id="Phobius"/>
    </source>
</evidence>
<dbReference type="PANTHER" id="PTHR47755:SF1">
    <property type="entry name" value="CELL DIVISION PROTEIN FTSX"/>
    <property type="match status" value="1"/>
</dbReference>
<evidence type="ECO:0000259" key="7">
    <source>
        <dbReference type="Pfam" id="PF02687"/>
    </source>
</evidence>
<keyword evidence="5 6" id="KW-0472">Membrane</keyword>
<keyword evidence="8" id="KW-0132">Cell division</keyword>
<dbReference type="Pfam" id="PF02687">
    <property type="entry name" value="FtsX"/>
    <property type="match status" value="1"/>
</dbReference>
<evidence type="ECO:0000256" key="2">
    <source>
        <dbReference type="ARBA" id="ARBA00022475"/>
    </source>
</evidence>
<evidence type="ECO:0000256" key="3">
    <source>
        <dbReference type="ARBA" id="ARBA00022692"/>
    </source>
</evidence>
<comment type="subcellular location">
    <subcellularLocation>
        <location evidence="1">Cell membrane</location>
        <topology evidence="1">Multi-pass membrane protein</topology>
    </subcellularLocation>
</comment>
<dbReference type="PANTHER" id="PTHR47755">
    <property type="entry name" value="CELL DIVISION PROTEIN FTSX"/>
    <property type="match status" value="1"/>
</dbReference>
<gene>
    <name evidence="8" type="primary">ftsX_31</name>
    <name evidence="8" type="ORF">SDC9_193604</name>
</gene>
<evidence type="ECO:0000256" key="5">
    <source>
        <dbReference type="ARBA" id="ARBA00023136"/>
    </source>
</evidence>
<keyword evidence="4 6" id="KW-1133">Transmembrane helix</keyword>
<dbReference type="InterPro" id="IPR004513">
    <property type="entry name" value="FtsX"/>
</dbReference>
<keyword evidence="2" id="KW-1003">Cell membrane</keyword>
<proteinExistence type="predicted"/>
<dbReference type="AlphaFoldDB" id="A0A645I3Z9"/>
<evidence type="ECO:0000313" key="8">
    <source>
        <dbReference type="EMBL" id="MPN46025.1"/>
    </source>
</evidence>
<feature type="domain" description="ABC3 transporter permease C-terminal" evidence="7">
    <location>
        <begin position="1"/>
        <end position="108"/>
    </location>
</feature>
<comment type="caution">
    <text evidence="8">The sequence shown here is derived from an EMBL/GenBank/DDBJ whole genome shotgun (WGS) entry which is preliminary data.</text>
</comment>
<feature type="transmembrane region" description="Helical" evidence="6">
    <location>
        <begin position="28"/>
        <end position="50"/>
    </location>
</feature>
<organism evidence="8">
    <name type="scientific">bioreactor metagenome</name>
    <dbReference type="NCBI Taxonomy" id="1076179"/>
    <lineage>
        <taxon>unclassified sequences</taxon>
        <taxon>metagenomes</taxon>
        <taxon>ecological metagenomes</taxon>
    </lineage>
</organism>
<protein>
    <submittedName>
        <fullName evidence="8">Cell division protein FtsX</fullName>
    </submittedName>
</protein>
<feature type="transmembrane region" description="Helical" evidence="6">
    <location>
        <begin position="88"/>
        <end position="105"/>
    </location>
</feature>
<evidence type="ECO:0000256" key="1">
    <source>
        <dbReference type="ARBA" id="ARBA00004651"/>
    </source>
</evidence>
<reference evidence="8" key="1">
    <citation type="submission" date="2019-08" db="EMBL/GenBank/DDBJ databases">
        <authorList>
            <person name="Kucharzyk K."/>
            <person name="Murdoch R.W."/>
            <person name="Higgins S."/>
            <person name="Loffler F."/>
        </authorList>
    </citation>
    <scope>NUCLEOTIDE SEQUENCE</scope>
</reference>
<sequence length="111" mass="12563">MNTIKISVYTRRTEINIMKYVGATDWFIRWPFIIEGVLIGLLGASIPMAVSWPLYTKIVQLIYQYFPVVQNIATLLDGYVIFSKLIPISLIVGALLGMFGSVSSIRKHLRV</sequence>
<dbReference type="InterPro" id="IPR003838">
    <property type="entry name" value="ABC3_permease_C"/>
</dbReference>
<evidence type="ECO:0000256" key="4">
    <source>
        <dbReference type="ARBA" id="ARBA00022989"/>
    </source>
</evidence>
<keyword evidence="8" id="KW-0131">Cell cycle</keyword>
<accession>A0A645I3Z9</accession>
<keyword evidence="3 6" id="KW-0812">Transmembrane</keyword>